<dbReference type="EMBL" id="JAWXYG010000011">
    <property type="protein sequence ID" value="KAK4258717.1"/>
    <property type="molecule type" value="Genomic_DNA"/>
</dbReference>
<keyword evidence="2 5" id="KW-0479">Metal-binding</keyword>
<accession>A0AAE1IVS5</accession>
<dbReference type="SUPFAM" id="SSF51197">
    <property type="entry name" value="Clavaminate synthase-like"/>
    <property type="match status" value="1"/>
</dbReference>
<dbReference type="Pfam" id="PF03171">
    <property type="entry name" value="2OG-FeII_Oxy"/>
    <property type="match status" value="1"/>
</dbReference>
<keyword evidence="9" id="KW-1185">Reference proteome</keyword>
<evidence type="ECO:0000256" key="2">
    <source>
        <dbReference type="ARBA" id="ARBA00022723"/>
    </source>
</evidence>
<keyword evidence="4 5" id="KW-0408">Iron</keyword>
<evidence type="ECO:0000256" key="4">
    <source>
        <dbReference type="ARBA" id="ARBA00023004"/>
    </source>
</evidence>
<evidence type="ECO:0000256" key="3">
    <source>
        <dbReference type="ARBA" id="ARBA00022896"/>
    </source>
</evidence>
<name>A0AAE1IVS5_9FABA</name>
<proteinExistence type="inferred from homology"/>
<dbReference type="InterPro" id="IPR005123">
    <property type="entry name" value="Oxoglu/Fe-dep_dioxygenase_dom"/>
</dbReference>
<dbReference type="GO" id="GO:0031418">
    <property type="term" value="F:L-ascorbic acid binding"/>
    <property type="evidence" value="ECO:0007669"/>
    <property type="project" value="UniProtKB-KW"/>
</dbReference>
<dbReference type="Gene3D" id="2.60.120.330">
    <property type="entry name" value="B-lactam Antibiotic, Isopenicillin N Synthase, Chain"/>
    <property type="match status" value="1"/>
</dbReference>
<evidence type="ECO:0000313" key="8">
    <source>
        <dbReference type="EMBL" id="KAK4258717.1"/>
    </source>
</evidence>
<comment type="similarity">
    <text evidence="1 5">Belongs to the iron/ascorbate-dependent oxidoreductase family.</text>
</comment>
<reference evidence="8" key="1">
    <citation type="submission" date="2023-10" db="EMBL/GenBank/DDBJ databases">
        <title>Chromosome-level genome of the transformable northern wattle, Acacia crassicarpa.</title>
        <authorList>
            <person name="Massaro I."/>
            <person name="Sinha N.R."/>
            <person name="Poethig S."/>
            <person name="Leichty A.R."/>
        </authorList>
    </citation>
    <scope>NUCLEOTIDE SEQUENCE</scope>
    <source>
        <strain evidence="8">Acra3RX</strain>
        <tissue evidence="8">Leaf</tissue>
    </source>
</reference>
<evidence type="ECO:0000313" key="9">
    <source>
        <dbReference type="Proteomes" id="UP001293593"/>
    </source>
</evidence>
<evidence type="ECO:0000256" key="5">
    <source>
        <dbReference type="RuleBase" id="RU003682"/>
    </source>
</evidence>
<feature type="domain" description="Fe2OG dioxygenase" evidence="7">
    <location>
        <begin position="191"/>
        <end position="294"/>
    </location>
</feature>
<evidence type="ECO:0000259" key="7">
    <source>
        <dbReference type="PROSITE" id="PS51471"/>
    </source>
</evidence>
<dbReference type="PANTHER" id="PTHR47991">
    <property type="entry name" value="OXOGLUTARATE/IRON-DEPENDENT DIOXYGENASE"/>
    <property type="match status" value="1"/>
</dbReference>
<dbReference type="InterPro" id="IPR050295">
    <property type="entry name" value="Plant_2OG-oxidoreductases"/>
</dbReference>
<organism evidence="8 9">
    <name type="scientific">Acacia crassicarpa</name>
    <name type="common">northern wattle</name>
    <dbReference type="NCBI Taxonomy" id="499986"/>
    <lineage>
        <taxon>Eukaryota</taxon>
        <taxon>Viridiplantae</taxon>
        <taxon>Streptophyta</taxon>
        <taxon>Embryophyta</taxon>
        <taxon>Tracheophyta</taxon>
        <taxon>Spermatophyta</taxon>
        <taxon>Magnoliopsida</taxon>
        <taxon>eudicotyledons</taxon>
        <taxon>Gunneridae</taxon>
        <taxon>Pentapetalae</taxon>
        <taxon>rosids</taxon>
        <taxon>fabids</taxon>
        <taxon>Fabales</taxon>
        <taxon>Fabaceae</taxon>
        <taxon>Caesalpinioideae</taxon>
        <taxon>mimosoid clade</taxon>
        <taxon>Acacieae</taxon>
        <taxon>Acacia</taxon>
    </lineage>
</organism>
<dbReference type="PRINTS" id="PR00682">
    <property type="entry name" value="IPNSYNTHASE"/>
</dbReference>
<dbReference type="InterPro" id="IPR027443">
    <property type="entry name" value="IPNS-like_sf"/>
</dbReference>
<dbReference type="AlphaFoldDB" id="A0AAE1IVS5"/>
<dbReference type="FunFam" id="2.60.120.330:FF:000012">
    <property type="entry name" value="Gibberellin 20 oxidase 1"/>
    <property type="match status" value="1"/>
</dbReference>
<dbReference type="InterPro" id="IPR026992">
    <property type="entry name" value="DIOX_N"/>
</dbReference>
<dbReference type="InterPro" id="IPR044861">
    <property type="entry name" value="IPNS-like_FE2OG_OXY"/>
</dbReference>
<keyword evidence="3" id="KW-0847">Vitamin C</keyword>
<dbReference type="GO" id="GO:0046872">
    <property type="term" value="F:metal ion binding"/>
    <property type="evidence" value="ECO:0007669"/>
    <property type="project" value="UniProtKB-KW"/>
</dbReference>
<evidence type="ECO:0000256" key="1">
    <source>
        <dbReference type="ARBA" id="ARBA00008056"/>
    </source>
</evidence>
<keyword evidence="5" id="KW-0560">Oxidoreductase</keyword>
<dbReference type="Pfam" id="PF14226">
    <property type="entry name" value="DIOX_N"/>
    <property type="match status" value="1"/>
</dbReference>
<dbReference type="GO" id="GO:0016491">
    <property type="term" value="F:oxidoreductase activity"/>
    <property type="evidence" value="ECO:0007669"/>
    <property type="project" value="UniProtKB-KW"/>
</dbReference>
<protein>
    <recommendedName>
        <fullName evidence="7">Fe2OG dioxygenase domain-containing protein</fullName>
    </recommendedName>
</protein>
<sequence length="350" mass="40346">MGDIDSAFVQSPDHRPQAPKVDADAVAGEIPVIDLSVGDIGELASQVGSACKAWGFFQIINYGMPVELHKKIDVVTRKFFKQSMEEKIKVKRDEENPLGYHDGEHTKNVRDWKETYGYLLKETVEFPVSPDPEDQELKAITNRWPQYPPEFREVLEEYGREVEKVSYKLMELIALSLGLPAERFHGYFEEKQLSILRLNYYPPCPFPHLALGVGRHKDSGALTLLAQDDEVAGLEVKRKSDGEWIPVKPVPRAIVVNVGDIIQVWSNDKYESVEHRAVVNSEKERVSIPFFFFPARTVMVNPLEELVNKENPARYTEYNWGKFYAHRIYGEFKKREVENLQIHHFKIDQD</sequence>
<feature type="region of interest" description="Disordered" evidence="6">
    <location>
        <begin position="1"/>
        <end position="21"/>
    </location>
</feature>
<dbReference type="Proteomes" id="UP001293593">
    <property type="component" value="Unassembled WGS sequence"/>
</dbReference>
<evidence type="ECO:0000256" key="6">
    <source>
        <dbReference type="SAM" id="MobiDB-lite"/>
    </source>
</evidence>
<dbReference type="PROSITE" id="PS51471">
    <property type="entry name" value="FE2OG_OXY"/>
    <property type="match status" value="1"/>
</dbReference>
<gene>
    <name evidence="8" type="ORF">QN277_005135</name>
</gene>
<comment type="caution">
    <text evidence="8">The sequence shown here is derived from an EMBL/GenBank/DDBJ whole genome shotgun (WGS) entry which is preliminary data.</text>
</comment>